<feature type="region of interest" description="Disordered" evidence="2">
    <location>
        <begin position="13"/>
        <end position="43"/>
    </location>
</feature>
<name>A0AAD4EV63_9PEZI</name>
<evidence type="ECO:0000313" key="3">
    <source>
        <dbReference type="EMBL" id="KAG7288296.1"/>
    </source>
</evidence>
<dbReference type="Gene3D" id="3.30.70.120">
    <property type="match status" value="1"/>
</dbReference>
<organism evidence="3 4">
    <name type="scientific">Staphylotrichum longicolle</name>
    <dbReference type="NCBI Taxonomy" id="669026"/>
    <lineage>
        <taxon>Eukaryota</taxon>
        <taxon>Fungi</taxon>
        <taxon>Dikarya</taxon>
        <taxon>Ascomycota</taxon>
        <taxon>Pezizomycotina</taxon>
        <taxon>Sordariomycetes</taxon>
        <taxon>Sordariomycetidae</taxon>
        <taxon>Sordariales</taxon>
        <taxon>Chaetomiaceae</taxon>
        <taxon>Staphylotrichum</taxon>
    </lineage>
</organism>
<feature type="compositionally biased region" description="Pro residues" evidence="2">
    <location>
        <begin position="15"/>
        <end position="28"/>
    </location>
</feature>
<evidence type="ECO:0000256" key="2">
    <source>
        <dbReference type="SAM" id="MobiDB-lite"/>
    </source>
</evidence>
<feature type="compositionally biased region" description="Low complexity" evidence="2">
    <location>
        <begin position="29"/>
        <end position="42"/>
    </location>
</feature>
<protein>
    <recommendedName>
        <fullName evidence="1">ATP phosphoribosyltransferase</fullName>
    </recommendedName>
</protein>
<keyword evidence="4" id="KW-1185">Reference proteome</keyword>
<sequence>MASALARRYKLVFHVPPPPSRPANPPSSPRARAVPPRDAANPHIGKVGELEHVEEARVETLCVGRRWRGARWRL</sequence>
<accession>A0AAD4EV63</accession>
<gene>
    <name evidence="3" type="ORF">NEMBOFW57_007827</name>
</gene>
<reference evidence="3" key="1">
    <citation type="submission" date="2023-02" db="EMBL/GenBank/DDBJ databases">
        <authorList>
            <person name="Palmer J.M."/>
        </authorList>
    </citation>
    <scope>NUCLEOTIDE SEQUENCE</scope>
    <source>
        <strain evidence="3">FW57</strain>
    </source>
</reference>
<evidence type="ECO:0000256" key="1">
    <source>
        <dbReference type="ARBA" id="ARBA00020998"/>
    </source>
</evidence>
<comment type="caution">
    <text evidence="3">The sequence shown here is derived from an EMBL/GenBank/DDBJ whole genome shotgun (WGS) entry which is preliminary data.</text>
</comment>
<proteinExistence type="predicted"/>
<dbReference type="InterPro" id="IPR015867">
    <property type="entry name" value="N-reg_PII/ATP_PRibTrfase_C"/>
</dbReference>
<dbReference type="EMBL" id="JAHCVI010000003">
    <property type="protein sequence ID" value="KAG7288296.1"/>
    <property type="molecule type" value="Genomic_DNA"/>
</dbReference>
<dbReference type="AlphaFoldDB" id="A0AAD4EV63"/>
<evidence type="ECO:0000313" key="4">
    <source>
        <dbReference type="Proteomes" id="UP001197093"/>
    </source>
</evidence>
<dbReference type="Proteomes" id="UP001197093">
    <property type="component" value="Unassembled WGS sequence"/>
</dbReference>